<feature type="region of interest" description="Disordered" evidence="1">
    <location>
        <begin position="152"/>
        <end position="219"/>
    </location>
</feature>
<gene>
    <name evidence="2" type="ORF">AAF712_010129</name>
</gene>
<protein>
    <submittedName>
        <fullName evidence="2">Uncharacterized protein</fullName>
    </submittedName>
</protein>
<accession>A0ABR2ZNS0</accession>
<name>A0ABR2ZNS0_9AGAR</name>
<proteinExistence type="predicted"/>
<keyword evidence="3" id="KW-1185">Reference proteome</keyword>
<evidence type="ECO:0000256" key="1">
    <source>
        <dbReference type="SAM" id="MobiDB-lite"/>
    </source>
</evidence>
<feature type="region of interest" description="Disordered" evidence="1">
    <location>
        <begin position="117"/>
        <end position="136"/>
    </location>
</feature>
<feature type="compositionally biased region" description="Polar residues" evidence="1">
    <location>
        <begin position="74"/>
        <end position="84"/>
    </location>
</feature>
<organism evidence="2 3">
    <name type="scientific">Marasmius tenuissimus</name>
    <dbReference type="NCBI Taxonomy" id="585030"/>
    <lineage>
        <taxon>Eukaryota</taxon>
        <taxon>Fungi</taxon>
        <taxon>Dikarya</taxon>
        <taxon>Basidiomycota</taxon>
        <taxon>Agaricomycotina</taxon>
        <taxon>Agaricomycetes</taxon>
        <taxon>Agaricomycetidae</taxon>
        <taxon>Agaricales</taxon>
        <taxon>Marasmiineae</taxon>
        <taxon>Marasmiaceae</taxon>
        <taxon>Marasmius</taxon>
    </lineage>
</organism>
<feature type="compositionally biased region" description="Polar residues" evidence="1">
    <location>
        <begin position="202"/>
        <end position="212"/>
    </location>
</feature>
<feature type="region of interest" description="Disordered" evidence="1">
    <location>
        <begin position="1"/>
        <end position="101"/>
    </location>
</feature>
<sequence length="219" mass="24036">MSDCKRKNGSSKSQGQPEKKARASNIGERSPPDLDPRETSSLPPNEGPGGNGKLDCVPMDVDGLSTDLLAPPKQLQTRSGTSKKTIPPRDPLPKWSTCNQNPHQFVAPQTCCTSEQVAADEQRKEEEEEEAQQKQIAQRKELATMFINEAAARTREEVSMPDVHPSSPVSILDENGMDPFKNFEPSEDDVDAPPPKRRVSNDFGSCSMTTLTLDPKFMG</sequence>
<evidence type="ECO:0000313" key="2">
    <source>
        <dbReference type="EMBL" id="KAL0062998.1"/>
    </source>
</evidence>
<dbReference type="Proteomes" id="UP001437256">
    <property type="component" value="Unassembled WGS sequence"/>
</dbReference>
<dbReference type="EMBL" id="JBBXMP010000090">
    <property type="protein sequence ID" value="KAL0062998.1"/>
    <property type="molecule type" value="Genomic_DNA"/>
</dbReference>
<evidence type="ECO:0000313" key="3">
    <source>
        <dbReference type="Proteomes" id="UP001437256"/>
    </source>
</evidence>
<comment type="caution">
    <text evidence="2">The sequence shown here is derived from an EMBL/GenBank/DDBJ whole genome shotgun (WGS) entry which is preliminary data.</text>
</comment>
<reference evidence="2 3" key="1">
    <citation type="submission" date="2024-05" db="EMBL/GenBank/DDBJ databases">
        <title>A draft genome resource for the thread blight pathogen Marasmius tenuissimus strain MS-2.</title>
        <authorList>
            <person name="Yulfo-Soto G.E."/>
            <person name="Baruah I.K."/>
            <person name="Amoako-Attah I."/>
            <person name="Bukari Y."/>
            <person name="Meinhardt L.W."/>
            <person name="Bailey B.A."/>
            <person name="Cohen S.P."/>
        </authorList>
    </citation>
    <scope>NUCLEOTIDE SEQUENCE [LARGE SCALE GENOMIC DNA]</scope>
    <source>
        <strain evidence="2 3">MS-2</strain>
    </source>
</reference>